<evidence type="ECO:0000313" key="3">
    <source>
        <dbReference type="Proteomes" id="UP000735302"/>
    </source>
</evidence>
<keyword evidence="3" id="KW-1185">Reference proteome</keyword>
<accession>A0AAV4AG08</accession>
<evidence type="ECO:0000256" key="1">
    <source>
        <dbReference type="SAM" id="MobiDB-lite"/>
    </source>
</evidence>
<dbReference type="EMBL" id="BLXT01003764">
    <property type="protein sequence ID" value="GFO06187.1"/>
    <property type="molecule type" value="Genomic_DNA"/>
</dbReference>
<reference evidence="2 3" key="1">
    <citation type="journal article" date="2021" name="Elife">
        <title>Chloroplast acquisition without the gene transfer in kleptoplastic sea slugs, Plakobranchus ocellatus.</title>
        <authorList>
            <person name="Maeda T."/>
            <person name="Takahashi S."/>
            <person name="Yoshida T."/>
            <person name="Shimamura S."/>
            <person name="Takaki Y."/>
            <person name="Nagai Y."/>
            <person name="Toyoda A."/>
            <person name="Suzuki Y."/>
            <person name="Arimoto A."/>
            <person name="Ishii H."/>
            <person name="Satoh N."/>
            <person name="Nishiyama T."/>
            <person name="Hasebe M."/>
            <person name="Maruyama T."/>
            <person name="Minagawa J."/>
            <person name="Obokata J."/>
            <person name="Shigenobu S."/>
        </authorList>
    </citation>
    <scope>NUCLEOTIDE SEQUENCE [LARGE SCALE GENOMIC DNA]</scope>
</reference>
<evidence type="ECO:0000313" key="2">
    <source>
        <dbReference type="EMBL" id="GFO06187.1"/>
    </source>
</evidence>
<organism evidence="2 3">
    <name type="scientific">Plakobranchus ocellatus</name>
    <dbReference type="NCBI Taxonomy" id="259542"/>
    <lineage>
        <taxon>Eukaryota</taxon>
        <taxon>Metazoa</taxon>
        <taxon>Spiralia</taxon>
        <taxon>Lophotrochozoa</taxon>
        <taxon>Mollusca</taxon>
        <taxon>Gastropoda</taxon>
        <taxon>Heterobranchia</taxon>
        <taxon>Euthyneura</taxon>
        <taxon>Panpulmonata</taxon>
        <taxon>Sacoglossa</taxon>
        <taxon>Placobranchoidea</taxon>
        <taxon>Plakobranchidae</taxon>
        <taxon>Plakobranchus</taxon>
    </lineage>
</organism>
<protein>
    <submittedName>
        <fullName evidence="2">Uncharacterized protein</fullName>
    </submittedName>
</protein>
<gene>
    <name evidence="2" type="ORF">PoB_003269200</name>
</gene>
<name>A0AAV4AG08_9GAST</name>
<comment type="caution">
    <text evidence="2">The sequence shown here is derived from an EMBL/GenBank/DDBJ whole genome shotgun (WGS) entry which is preliminary data.</text>
</comment>
<proteinExistence type="predicted"/>
<feature type="region of interest" description="Disordered" evidence="1">
    <location>
        <begin position="1"/>
        <end position="22"/>
    </location>
</feature>
<sequence length="69" mass="7523">MLEPVHNKVNSKFSGCPSGQGADGGARTLTEGYLQTSGTMALSIKNDVYKSAISDWRKFFSRKISLEPL</sequence>
<dbReference type="AlphaFoldDB" id="A0AAV4AG08"/>
<dbReference type="Proteomes" id="UP000735302">
    <property type="component" value="Unassembled WGS sequence"/>
</dbReference>